<evidence type="ECO:0000313" key="6">
    <source>
        <dbReference type="Proteomes" id="UP000032250"/>
    </source>
</evidence>
<dbReference type="SMART" id="SM00450">
    <property type="entry name" value="RHOD"/>
    <property type="match status" value="2"/>
</dbReference>
<dbReference type="InterPro" id="IPR001307">
    <property type="entry name" value="Thiosulphate_STrfase_CS"/>
</dbReference>
<dbReference type="EMBL" id="JXSU01000007">
    <property type="protein sequence ID" value="KIS24426.1"/>
    <property type="molecule type" value="Genomic_DNA"/>
</dbReference>
<dbReference type="GO" id="GO:0004792">
    <property type="term" value="F:thiosulfate-cyanide sulfurtransferase activity"/>
    <property type="evidence" value="ECO:0007669"/>
    <property type="project" value="UniProtKB-EC"/>
</dbReference>
<dbReference type="CDD" id="cd01448">
    <property type="entry name" value="TST_Repeat_1"/>
    <property type="match status" value="1"/>
</dbReference>
<protein>
    <recommendedName>
        <fullName evidence="1">thiosulfate sulfurtransferase</fullName>
        <ecNumber evidence="1">2.8.1.1</ecNumber>
    </recommendedName>
</protein>
<dbReference type="CDD" id="cd01449">
    <property type="entry name" value="TST_Repeat_2"/>
    <property type="match status" value="1"/>
</dbReference>
<dbReference type="PROSITE" id="PS50206">
    <property type="entry name" value="RHODANESE_3"/>
    <property type="match status" value="2"/>
</dbReference>
<dbReference type="Proteomes" id="UP000032250">
    <property type="component" value="Unassembled WGS sequence"/>
</dbReference>
<name>A0A0D1C076_CLOBO</name>
<dbReference type="InterPro" id="IPR001763">
    <property type="entry name" value="Rhodanese-like_dom"/>
</dbReference>
<evidence type="ECO:0000313" key="5">
    <source>
        <dbReference type="EMBL" id="KIS24426.1"/>
    </source>
</evidence>
<evidence type="ECO:0000256" key="3">
    <source>
        <dbReference type="ARBA" id="ARBA00047549"/>
    </source>
</evidence>
<sequence>MKIEKNSFRSFSSIVLCFVLGITLFTGCSNPSSNKEETKDKKQETTQKESYKDSSYIVGSDWLSKNLNKDNVIIIDARPDKDYKKGHIPGAINVQWPYFTNQEGKPGEKDWGMLLPEKELSKKLSSLGIDKNKTIVAYAENKSGWGEDGRIIWMLRMLGIENSKMLNGGFDYWKNKNLEISKDDVTPKKSDFVVENMDKSMYADTKWVKENLDKIKILDAREEVEYKGATKYGEARGGHLPGAKLFTFNKAFNEDQSLKSQKEIEDLLTEAGIKKDDEILTYCTAGIRSAHLALVLKMCGYNNVKNYDGSFYMWSADKNLQIEK</sequence>
<dbReference type="HOGENOM" id="CLU_031618_1_0_9"/>
<dbReference type="SUPFAM" id="SSF52821">
    <property type="entry name" value="Rhodanese/Cell cycle control phosphatase"/>
    <property type="match status" value="2"/>
</dbReference>
<dbReference type="PANTHER" id="PTHR43855:SF1">
    <property type="entry name" value="THIOSULFATE SULFURTRANSFERASE"/>
    <property type="match status" value="1"/>
</dbReference>
<dbReference type="PROSITE" id="PS51257">
    <property type="entry name" value="PROKAR_LIPOPROTEIN"/>
    <property type="match status" value="1"/>
</dbReference>
<dbReference type="PANTHER" id="PTHR43855">
    <property type="entry name" value="THIOSULFATE SULFURTRANSFERASE"/>
    <property type="match status" value="1"/>
</dbReference>
<dbReference type="InterPro" id="IPR051126">
    <property type="entry name" value="Thiosulfate_sulfurtransferase"/>
</dbReference>
<comment type="caution">
    <text evidence="5">The sequence shown here is derived from an EMBL/GenBank/DDBJ whole genome shotgun (WGS) entry which is preliminary data.</text>
</comment>
<accession>A0A0D1C076</accession>
<dbReference type="PROSITE" id="PS00380">
    <property type="entry name" value="RHODANESE_1"/>
    <property type="match status" value="1"/>
</dbReference>
<dbReference type="EC" id="2.8.1.1" evidence="1"/>
<reference evidence="5 6" key="1">
    <citation type="submission" date="2014-06" db="EMBL/GenBank/DDBJ databases">
        <title>Genome characterization of distinct group I Clostridium botulinum lineages.</title>
        <authorList>
            <person name="Giordani F."/>
            <person name="Anselmo A."/>
            <person name="Fillo S."/>
            <person name="Palozzi A.M."/>
            <person name="Fortunato A."/>
            <person name="Gentile B."/>
            <person name="Ciammaruconi A."/>
            <person name="Anniballi F."/>
            <person name="De Medici D."/>
            <person name="Lista F."/>
        </authorList>
    </citation>
    <scope>NUCLEOTIDE SEQUENCE [LARGE SCALE GENOMIC DNA]</scope>
    <source>
        <strain evidence="5 6">B2 450</strain>
    </source>
</reference>
<feature type="domain" description="Rhodanese" evidence="4">
    <location>
        <begin position="211"/>
        <end position="323"/>
    </location>
</feature>
<keyword evidence="5" id="KW-0808">Transferase</keyword>
<organism evidence="5 6">
    <name type="scientific">Clostridium botulinum B2 450</name>
    <dbReference type="NCBI Taxonomy" id="1379739"/>
    <lineage>
        <taxon>Bacteria</taxon>
        <taxon>Bacillati</taxon>
        <taxon>Bacillota</taxon>
        <taxon>Clostridia</taxon>
        <taxon>Eubacteriales</taxon>
        <taxon>Clostridiaceae</taxon>
        <taxon>Clostridium</taxon>
    </lineage>
</organism>
<feature type="domain" description="Rhodanese" evidence="4">
    <location>
        <begin position="68"/>
        <end position="182"/>
    </location>
</feature>
<gene>
    <name evidence="5" type="ORF">N495_12875</name>
</gene>
<dbReference type="InterPro" id="IPR036873">
    <property type="entry name" value="Rhodanese-like_dom_sf"/>
</dbReference>
<evidence type="ECO:0000256" key="1">
    <source>
        <dbReference type="ARBA" id="ARBA00012245"/>
    </source>
</evidence>
<dbReference type="RefSeq" id="WP_043032135.1">
    <property type="nucleotide sequence ID" value="NZ_JXSU01000007.1"/>
</dbReference>
<evidence type="ECO:0000256" key="2">
    <source>
        <dbReference type="ARBA" id="ARBA00022737"/>
    </source>
</evidence>
<dbReference type="OrthoDB" id="9770030at2"/>
<dbReference type="AlphaFoldDB" id="A0A0D1C076"/>
<dbReference type="Gene3D" id="3.40.250.10">
    <property type="entry name" value="Rhodanese-like domain"/>
    <property type="match status" value="2"/>
</dbReference>
<dbReference type="Pfam" id="PF00581">
    <property type="entry name" value="Rhodanese"/>
    <property type="match status" value="2"/>
</dbReference>
<comment type="catalytic activity">
    <reaction evidence="3">
        <text>thiosulfate + hydrogen cyanide = thiocyanate + sulfite + 2 H(+)</text>
        <dbReference type="Rhea" id="RHEA:16881"/>
        <dbReference type="ChEBI" id="CHEBI:15378"/>
        <dbReference type="ChEBI" id="CHEBI:17359"/>
        <dbReference type="ChEBI" id="CHEBI:18022"/>
        <dbReference type="ChEBI" id="CHEBI:18407"/>
        <dbReference type="ChEBI" id="CHEBI:33542"/>
        <dbReference type="EC" id="2.8.1.1"/>
    </reaction>
</comment>
<dbReference type="PATRIC" id="fig|1379739.3.peg.2960"/>
<keyword evidence="2" id="KW-0677">Repeat</keyword>
<proteinExistence type="predicted"/>
<evidence type="ECO:0000259" key="4">
    <source>
        <dbReference type="PROSITE" id="PS50206"/>
    </source>
</evidence>